<evidence type="ECO:0000256" key="1">
    <source>
        <dbReference type="SAM" id="Coils"/>
    </source>
</evidence>
<keyword evidence="1" id="KW-0175">Coiled coil</keyword>
<dbReference type="InterPro" id="IPR021273">
    <property type="entry name" value="DUF2852"/>
</dbReference>
<dbReference type="EMBL" id="MCRJ01000004">
    <property type="protein sequence ID" value="ODN72281.1"/>
    <property type="molecule type" value="Genomic_DNA"/>
</dbReference>
<dbReference type="AlphaFoldDB" id="A0A1E3H9X1"/>
<feature type="transmembrane region" description="Helical" evidence="2">
    <location>
        <begin position="16"/>
        <end position="39"/>
    </location>
</feature>
<accession>A0A1E3H9X1</accession>
<dbReference type="Proteomes" id="UP000094622">
    <property type="component" value="Unassembled WGS sequence"/>
</dbReference>
<dbReference type="RefSeq" id="WP_069305564.1">
    <property type="nucleotide sequence ID" value="NZ_MCRJ01000004.1"/>
</dbReference>
<keyword evidence="4" id="KW-1185">Reference proteome</keyword>
<evidence type="ECO:0000256" key="2">
    <source>
        <dbReference type="SAM" id="Phobius"/>
    </source>
</evidence>
<dbReference type="OrthoDB" id="9806878at2"/>
<gene>
    <name evidence="3" type="ORF">A6302_00346</name>
</gene>
<proteinExistence type="predicted"/>
<evidence type="ECO:0008006" key="5">
    <source>
        <dbReference type="Google" id="ProtNLM"/>
    </source>
</evidence>
<evidence type="ECO:0000313" key="4">
    <source>
        <dbReference type="Proteomes" id="UP000094622"/>
    </source>
</evidence>
<keyword evidence="2" id="KW-1133">Transmembrane helix</keyword>
<sequence>MNQTCMLKPGWNPMSIGLMVLGFVAFWPLGLAMLAYILWGDQMRGKFNVMRNRASEVARDFEFTGRTARTGNVAFDAYRDQELKRLEEERRKIDEMRSEFDEFLRELRRAKDQEEFDGFMARRKPV</sequence>
<protein>
    <recommendedName>
        <fullName evidence="5">DUF2852 domain-containing protein</fullName>
    </recommendedName>
</protein>
<reference evidence="3 4" key="1">
    <citation type="submission" date="2016-07" db="EMBL/GenBank/DDBJ databases">
        <title>Draft Genome Sequence of Methylobrevis pamukkalensis PK2.</title>
        <authorList>
            <person name="Vasilenko O.V."/>
            <person name="Doronina N.V."/>
            <person name="Shmareva M.N."/>
            <person name="Tarlachkov S.V."/>
            <person name="Mustakhimov I."/>
            <person name="Trotsenko Y.A."/>
        </authorList>
    </citation>
    <scope>NUCLEOTIDE SEQUENCE [LARGE SCALE GENOMIC DNA]</scope>
    <source>
        <strain evidence="3 4">PK2</strain>
    </source>
</reference>
<organism evidence="3 4">
    <name type="scientific">Methylobrevis pamukkalensis</name>
    <dbReference type="NCBI Taxonomy" id="1439726"/>
    <lineage>
        <taxon>Bacteria</taxon>
        <taxon>Pseudomonadati</taxon>
        <taxon>Pseudomonadota</taxon>
        <taxon>Alphaproteobacteria</taxon>
        <taxon>Hyphomicrobiales</taxon>
        <taxon>Pleomorphomonadaceae</taxon>
        <taxon>Methylobrevis</taxon>
    </lineage>
</organism>
<keyword evidence="2" id="KW-0812">Transmembrane</keyword>
<comment type="caution">
    <text evidence="3">The sequence shown here is derived from an EMBL/GenBank/DDBJ whole genome shotgun (WGS) entry which is preliminary data.</text>
</comment>
<name>A0A1E3H9X1_9HYPH</name>
<dbReference type="PATRIC" id="fig|1439726.3.peg.365"/>
<dbReference type="Pfam" id="PF11014">
    <property type="entry name" value="DUF2852"/>
    <property type="match status" value="1"/>
</dbReference>
<evidence type="ECO:0000313" key="3">
    <source>
        <dbReference type="EMBL" id="ODN72281.1"/>
    </source>
</evidence>
<feature type="coiled-coil region" evidence="1">
    <location>
        <begin position="79"/>
        <end position="113"/>
    </location>
</feature>
<keyword evidence="2" id="KW-0472">Membrane</keyword>